<reference evidence="1 2" key="1">
    <citation type="journal article" date="2018" name="Nat. Ecol. Evol.">
        <title>Shark genomes provide insights into elasmobranch evolution and the origin of vertebrates.</title>
        <authorList>
            <person name="Hara Y"/>
            <person name="Yamaguchi K"/>
            <person name="Onimaru K"/>
            <person name="Kadota M"/>
            <person name="Koyanagi M"/>
            <person name="Keeley SD"/>
            <person name="Tatsumi K"/>
            <person name="Tanaka K"/>
            <person name="Motone F"/>
            <person name="Kageyama Y"/>
            <person name="Nozu R"/>
            <person name="Adachi N"/>
            <person name="Nishimura O"/>
            <person name="Nakagawa R"/>
            <person name="Tanegashima C"/>
            <person name="Kiyatake I"/>
            <person name="Matsumoto R"/>
            <person name="Murakumo K"/>
            <person name="Nishida K"/>
            <person name="Terakita A"/>
            <person name="Kuratani S"/>
            <person name="Sato K"/>
            <person name="Hyodo S Kuraku.S."/>
        </authorList>
    </citation>
    <scope>NUCLEOTIDE SEQUENCE [LARGE SCALE GENOMIC DNA]</scope>
</reference>
<dbReference type="EMBL" id="BEZZ01000161">
    <property type="protein sequence ID" value="GCC27353.1"/>
    <property type="molecule type" value="Genomic_DNA"/>
</dbReference>
<dbReference type="AlphaFoldDB" id="A0A401SAF2"/>
<protein>
    <submittedName>
        <fullName evidence="1">Uncharacterized protein</fullName>
    </submittedName>
</protein>
<dbReference type="Proteomes" id="UP000287033">
    <property type="component" value="Unassembled WGS sequence"/>
</dbReference>
<sequence>MRGPDLALNVRLLAKQRREGIAFMESAIPQQNGSRLPLWEFCFEKKHRRRIARCEITSQEGGRCSGHNDV</sequence>
<comment type="caution">
    <text evidence="1">The sequence shown here is derived from an EMBL/GenBank/DDBJ whole genome shotgun (WGS) entry which is preliminary data.</text>
</comment>
<accession>A0A401SAF2</accession>
<evidence type="ECO:0000313" key="1">
    <source>
        <dbReference type="EMBL" id="GCC27353.1"/>
    </source>
</evidence>
<gene>
    <name evidence="1" type="ORF">chiPu_0005777</name>
</gene>
<evidence type="ECO:0000313" key="2">
    <source>
        <dbReference type="Proteomes" id="UP000287033"/>
    </source>
</evidence>
<organism evidence="1 2">
    <name type="scientific">Chiloscyllium punctatum</name>
    <name type="common">Brownbanded bambooshark</name>
    <name type="synonym">Hemiscyllium punctatum</name>
    <dbReference type="NCBI Taxonomy" id="137246"/>
    <lineage>
        <taxon>Eukaryota</taxon>
        <taxon>Metazoa</taxon>
        <taxon>Chordata</taxon>
        <taxon>Craniata</taxon>
        <taxon>Vertebrata</taxon>
        <taxon>Chondrichthyes</taxon>
        <taxon>Elasmobranchii</taxon>
        <taxon>Galeomorphii</taxon>
        <taxon>Galeoidea</taxon>
        <taxon>Orectolobiformes</taxon>
        <taxon>Hemiscylliidae</taxon>
        <taxon>Chiloscyllium</taxon>
    </lineage>
</organism>
<keyword evidence="2" id="KW-1185">Reference proteome</keyword>
<name>A0A401SAF2_CHIPU</name>
<proteinExistence type="predicted"/>